<keyword evidence="9" id="KW-1185">Reference proteome</keyword>
<dbReference type="AlphaFoldDB" id="A0A1Q9DS70"/>
<proteinExistence type="predicted"/>
<accession>A0A1Q9DS70</accession>
<dbReference type="EMBL" id="LSRX01000412">
    <property type="protein sequence ID" value="OLP97999.1"/>
    <property type="molecule type" value="Genomic_DNA"/>
</dbReference>
<evidence type="ECO:0000256" key="4">
    <source>
        <dbReference type="ARBA" id="ARBA00023136"/>
    </source>
</evidence>
<feature type="transmembrane region" description="Helical" evidence="6">
    <location>
        <begin position="451"/>
        <end position="476"/>
    </location>
</feature>
<reference evidence="8 9" key="1">
    <citation type="submission" date="2016-02" db="EMBL/GenBank/DDBJ databases">
        <title>Genome analysis of coral dinoflagellate symbionts highlights evolutionary adaptations to a symbiotic lifestyle.</title>
        <authorList>
            <person name="Aranda M."/>
            <person name="Li Y."/>
            <person name="Liew Y.J."/>
            <person name="Baumgarten S."/>
            <person name="Simakov O."/>
            <person name="Wilson M."/>
            <person name="Piel J."/>
            <person name="Ashoor H."/>
            <person name="Bougouffa S."/>
            <person name="Bajic V.B."/>
            <person name="Ryu T."/>
            <person name="Ravasi T."/>
            <person name="Bayer T."/>
            <person name="Micklem G."/>
            <person name="Kim H."/>
            <person name="Bhak J."/>
            <person name="Lajeunesse T.C."/>
            <person name="Voolstra C.R."/>
        </authorList>
    </citation>
    <scope>NUCLEOTIDE SEQUENCE [LARGE SCALE GENOMIC DNA]</scope>
    <source>
        <strain evidence="8 9">CCMP2467</strain>
    </source>
</reference>
<keyword evidence="4 6" id="KW-0472">Membrane</keyword>
<dbReference type="PANTHER" id="PTHR22950">
    <property type="entry name" value="AMINO ACID TRANSPORTER"/>
    <property type="match status" value="1"/>
</dbReference>
<dbReference type="GO" id="GO:0016020">
    <property type="term" value="C:membrane"/>
    <property type="evidence" value="ECO:0007669"/>
    <property type="project" value="UniProtKB-SubCell"/>
</dbReference>
<organism evidence="8 9">
    <name type="scientific">Symbiodinium microadriaticum</name>
    <name type="common">Dinoflagellate</name>
    <name type="synonym">Zooxanthella microadriatica</name>
    <dbReference type="NCBI Taxonomy" id="2951"/>
    <lineage>
        <taxon>Eukaryota</taxon>
        <taxon>Sar</taxon>
        <taxon>Alveolata</taxon>
        <taxon>Dinophyceae</taxon>
        <taxon>Suessiales</taxon>
        <taxon>Symbiodiniaceae</taxon>
        <taxon>Symbiodinium</taxon>
    </lineage>
</organism>
<keyword evidence="2 6" id="KW-0812">Transmembrane</keyword>
<evidence type="ECO:0000256" key="1">
    <source>
        <dbReference type="ARBA" id="ARBA00004141"/>
    </source>
</evidence>
<name>A0A1Q9DS70_SYMMI</name>
<feature type="region of interest" description="Disordered" evidence="5">
    <location>
        <begin position="1"/>
        <end position="22"/>
    </location>
</feature>
<comment type="caution">
    <text evidence="8">The sequence shown here is derived from an EMBL/GenBank/DDBJ whole genome shotgun (WGS) entry which is preliminary data.</text>
</comment>
<sequence length="477" mass="52019">MSSPSTGPVRRSDPPRADGTNGSSIALTVTTLLKNMIGAGIFSLPIGLRYASPLPGLVVLGIIGILSAGSYWMVGYSCITCKAKTFRELWNKLLSANTAWLIDVIIFLNGWITLVCYIILIGDFMSKSFLGLLGPDHLLTKSRVLNQTVITAMVLLPLSLARDLHVLAYTSILGLGVLVYVVILVIHDSWMNSTSISHDTPLCEWNMGIFEAISLYTNAFVAHYNAPKVFAELANPTYERWTLLVAIAYGIAFAVYAEFAWAGFRRFEHQVQGNILRNYGPYVHVLIAWLGMGFSIAFTYPLVFNSAREAATHLLSMAREQLQATSCGSALCEAFSSRVQHLQAAWNSGWRRSPRSPPAKKRPHQPGTKTTVALVFLTYIIGIRCEDVGVANALAGSVMGCLICFFLPGLLFFLTVSVQLRSRVGLPQPLLGKGAPKPGPALYWKLRLAQAAGAVTAFSGVLFTIIGTAVILVHHWE</sequence>
<dbReference type="GO" id="GO:0015179">
    <property type="term" value="F:L-amino acid transmembrane transporter activity"/>
    <property type="evidence" value="ECO:0007669"/>
    <property type="project" value="TreeGrafter"/>
</dbReference>
<evidence type="ECO:0000313" key="9">
    <source>
        <dbReference type="Proteomes" id="UP000186817"/>
    </source>
</evidence>
<evidence type="ECO:0000256" key="5">
    <source>
        <dbReference type="SAM" id="MobiDB-lite"/>
    </source>
</evidence>
<feature type="transmembrane region" description="Helical" evidence="6">
    <location>
        <begin position="241"/>
        <end position="261"/>
    </location>
</feature>
<keyword evidence="3 6" id="KW-1133">Transmembrane helix</keyword>
<dbReference type="OrthoDB" id="28208at2759"/>
<dbReference type="Proteomes" id="UP000186817">
    <property type="component" value="Unassembled WGS sequence"/>
</dbReference>
<evidence type="ECO:0000256" key="6">
    <source>
        <dbReference type="SAM" id="Phobius"/>
    </source>
</evidence>
<dbReference type="Pfam" id="PF01490">
    <property type="entry name" value="Aa_trans"/>
    <property type="match status" value="1"/>
</dbReference>
<dbReference type="PANTHER" id="PTHR22950:SF652">
    <property type="entry name" value="TRANSMEMBRANE AMINO ACID TRANSPORTER FAMILY PROTEIN"/>
    <property type="match status" value="1"/>
</dbReference>
<feature type="transmembrane region" description="Helical" evidence="6">
    <location>
        <begin position="282"/>
        <end position="303"/>
    </location>
</feature>
<gene>
    <name evidence="8" type="primary">slc38a11</name>
    <name evidence="8" type="ORF">AK812_SmicGene19605</name>
</gene>
<feature type="transmembrane region" description="Helical" evidence="6">
    <location>
        <begin position="166"/>
        <end position="186"/>
    </location>
</feature>
<feature type="transmembrane region" description="Helical" evidence="6">
    <location>
        <begin position="57"/>
        <end position="79"/>
    </location>
</feature>
<protein>
    <submittedName>
        <fullName evidence="8">Putative sodium-coupled neutral amino acid transporter 11</fullName>
    </submittedName>
</protein>
<evidence type="ECO:0000259" key="7">
    <source>
        <dbReference type="Pfam" id="PF01490"/>
    </source>
</evidence>
<evidence type="ECO:0000313" key="8">
    <source>
        <dbReference type="EMBL" id="OLP97999.1"/>
    </source>
</evidence>
<feature type="domain" description="Amino acid transporter transmembrane" evidence="7">
    <location>
        <begin position="23"/>
        <end position="422"/>
    </location>
</feature>
<feature type="transmembrane region" description="Helical" evidence="6">
    <location>
        <begin position="100"/>
        <end position="124"/>
    </location>
</feature>
<evidence type="ECO:0000256" key="2">
    <source>
        <dbReference type="ARBA" id="ARBA00022692"/>
    </source>
</evidence>
<evidence type="ECO:0000256" key="3">
    <source>
        <dbReference type="ARBA" id="ARBA00022989"/>
    </source>
</evidence>
<feature type="transmembrane region" description="Helical" evidence="6">
    <location>
        <begin position="393"/>
        <end position="414"/>
    </location>
</feature>
<dbReference type="OMA" id="GHGLCFR"/>
<dbReference type="InterPro" id="IPR013057">
    <property type="entry name" value="AA_transpt_TM"/>
</dbReference>
<comment type="subcellular location">
    <subcellularLocation>
        <location evidence="1">Membrane</location>
        <topology evidence="1">Multi-pass membrane protein</topology>
    </subcellularLocation>
</comment>